<evidence type="ECO:0000313" key="2">
    <source>
        <dbReference type="Proteomes" id="UP000309997"/>
    </source>
</evidence>
<accession>A0ACC4CQV8</accession>
<keyword evidence="2" id="KW-1185">Reference proteome</keyword>
<proteinExistence type="predicted"/>
<dbReference type="EMBL" id="RCHU02000002">
    <property type="protein sequence ID" value="KAL3603462.1"/>
    <property type="molecule type" value="Genomic_DNA"/>
</dbReference>
<organism evidence="1 2">
    <name type="scientific">Populus alba</name>
    <name type="common">White poplar</name>
    <dbReference type="NCBI Taxonomy" id="43335"/>
    <lineage>
        <taxon>Eukaryota</taxon>
        <taxon>Viridiplantae</taxon>
        <taxon>Streptophyta</taxon>
        <taxon>Embryophyta</taxon>
        <taxon>Tracheophyta</taxon>
        <taxon>Spermatophyta</taxon>
        <taxon>Magnoliopsida</taxon>
        <taxon>eudicotyledons</taxon>
        <taxon>Gunneridae</taxon>
        <taxon>Pentapetalae</taxon>
        <taxon>rosids</taxon>
        <taxon>fabids</taxon>
        <taxon>Malpighiales</taxon>
        <taxon>Salicaceae</taxon>
        <taxon>Saliceae</taxon>
        <taxon>Populus</taxon>
    </lineage>
</organism>
<gene>
    <name evidence="1" type="ORF">D5086_004321</name>
</gene>
<dbReference type="Proteomes" id="UP000309997">
    <property type="component" value="Unassembled WGS sequence"/>
</dbReference>
<sequence length="126" mass="14200">MAEGGISSFWGPVTSTTECCERNYAYSSYIAEFHNTISNIPCVVLALVGLINALRQRFEKRFSVLHISNMILAIGSMIFHATLQRVVRKRIGWKYLFLLKPPSLHENIQRSSSCKQIAFLTADMSG</sequence>
<comment type="caution">
    <text evidence="1">The sequence shown here is derived from an EMBL/GenBank/DDBJ whole genome shotgun (WGS) entry which is preliminary data.</text>
</comment>
<reference evidence="1 2" key="1">
    <citation type="journal article" date="2024" name="Plant Biotechnol. J.">
        <title>Genome and CRISPR/Cas9 system of a widespread forest tree (Populus alba) in the world.</title>
        <authorList>
            <person name="Liu Y.J."/>
            <person name="Jiang P.F."/>
            <person name="Han X.M."/>
            <person name="Li X.Y."/>
            <person name="Wang H.M."/>
            <person name="Wang Y.J."/>
            <person name="Wang X.X."/>
            <person name="Zeng Q.Y."/>
        </authorList>
    </citation>
    <scope>NUCLEOTIDE SEQUENCE [LARGE SCALE GENOMIC DNA]</scope>
    <source>
        <strain evidence="2">cv. PAL-ZL1</strain>
    </source>
</reference>
<evidence type="ECO:0000313" key="1">
    <source>
        <dbReference type="EMBL" id="KAL3603462.1"/>
    </source>
</evidence>
<name>A0ACC4CQV8_POPAL</name>
<protein>
    <submittedName>
        <fullName evidence="1">Uncharacterized protein</fullName>
    </submittedName>
</protein>